<dbReference type="Pfam" id="PF07866">
    <property type="entry name" value="DUF1653"/>
    <property type="match status" value="1"/>
</dbReference>
<dbReference type="InterPro" id="IPR037135">
    <property type="entry name" value="DUF1653-like_dom_sf"/>
</dbReference>
<protein>
    <submittedName>
        <fullName evidence="3">DUF1653 domain-containing protein</fullName>
    </submittedName>
</protein>
<evidence type="ECO:0000313" key="4">
    <source>
        <dbReference type="Proteomes" id="UP000557688"/>
    </source>
</evidence>
<dbReference type="Proteomes" id="UP000557688">
    <property type="component" value="Unassembled WGS sequence"/>
</dbReference>
<comment type="caution">
    <text evidence="2">The sequence shown here is derived from an EMBL/GenBank/DDBJ whole genome shotgun (WGS) entry which is preliminary data.</text>
</comment>
<name>A0A839UYX0_9PROT</name>
<evidence type="ECO:0000313" key="2">
    <source>
        <dbReference type="EMBL" id="MBB3172582.1"/>
    </source>
</evidence>
<dbReference type="InterPro" id="IPR023387">
    <property type="entry name" value="DUF1653-like_dom"/>
</dbReference>
<sequence>MSSPRPPADAPPPGRYRHYKGGVYAVLDLARHSETEDWLVIYRDEAGGGLWARPLGMWNDTVAGAPRFAPLTASTSRP</sequence>
<dbReference type="EMBL" id="JACHXV010000001">
    <property type="protein sequence ID" value="MBB3172582.1"/>
    <property type="molecule type" value="Genomic_DNA"/>
</dbReference>
<evidence type="ECO:0000313" key="3">
    <source>
        <dbReference type="EMBL" id="NVN30146.1"/>
    </source>
</evidence>
<keyword evidence="4" id="KW-1185">Reference proteome</keyword>
<reference evidence="2 4" key="2">
    <citation type="submission" date="2020-08" db="EMBL/GenBank/DDBJ databases">
        <title>Genomic Encyclopedia of Type Strains, Phase III (KMG-III): the genomes of soil and plant-associated and newly described type strains.</title>
        <authorList>
            <person name="Whitman W."/>
        </authorList>
    </citation>
    <scope>NUCLEOTIDE SEQUENCE [LARGE SCALE GENOMIC DNA]</scope>
    <source>
        <strain evidence="2 4">CECT 8088</strain>
    </source>
</reference>
<dbReference type="Proteomes" id="UP000565205">
    <property type="component" value="Unassembled WGS sequence"/>
</dbReference>
<dbReference type="AlphaFoldDB" id="A0A839UYX0"/>
<dbReference type="Gene3D" id="2.30.30.320">
    <property type="entry name" value="DUF1653-like domain"/>
    <property type="match status" value="1"/>
</dbReference>
<evidence type="ECO:0000259" key="1">
    <source>
        <dbReference type="Pfam" id="PF07866"/>
    </source>
</evidence>
<reference evidence="3 5" key="1">
    <citation type="submission" date="2020-06" db="EMBL/GenBank/DDBJ databases">
        <title>Description of novel acetic acid bacteria.</title>
        <authorList>
            <person name="Sombolestani A."/>
        </authorList>
    </citation>
    <scope>NUCLEOTIDE SEQUENCE [LARGE SCALE GENOMIC DNA]</scope>
    <source>
        <strain evidence="3 5">LMG 26838</strain>
    </source>
</reference>
<proteinExistence type="predicted"/>
<evidence type="ECO:0000313" key="5">
    <source>
        <dbReference type="Proteomes" id="UP000565205"/>
    </source>
</evidence>
<gene>
    <name evidence="2" type="ORF">FHR90_000388</name>
    <name evidence="3" type="ORF">HUK83_07340</name>
</gene>
<feature type="domain" description="DUF1653" evidence="1">
    <location>
        <begin position="14"/>
        <end position="69"/>
    </location>
</feature>
<dbReference type="EMBL" id="JABXXQ010000109">
    <property type="protein sequence ID" value="NVN30146.1"/>
    <property type="molecule type" value="Genomic_DNA"/>
</dbReference>
<accession>A0A839UYX0</accession>
<dbReference type="RefSeq" id="WP_176623430.1">
    <property type="nucleotide sequence ID" value="NZ_JABXXQ010000109.1"/>
</dbReference>
<organism evidence="2 4">
    <name type="scientific">Endobacter medicaginis</name>
    <dbReference type="NCBI Taxonomy" id="1181271"/>
    <lineage>
        <taxon>Bacteria</taxon>
        <taxon>Pseudomonadati</taxon>
        <taxon>Pseudomonadota</taxon>
        <taxon>Alphaproteobacteria</taxon>
        <taxon>Acetobacterales</taxon>
        <taxon>Acetobacteraceae</taxon>
        <taxon>Endobacter</taxon>
    </lineage>
</organism>